<keyword evidence="2" id="KW-1185">Reference proteome</keyword>
<accession>A0A937RS55</accession>
<organism evidence="1 2">
    <name type="scientific">Frankia nepalensis</name>
    <dbReference type="NCBI Taxonomy" id="1836974"/>
    <lineage>
        <taxon>Bacteria</taxon>
        <taxon>Bacillati</taxon>
        <taxon>Actinomycetota</taxon>
        <taxon>Actinomycetes</taxon>
        <taxon>Frankiales</taxon>
        <taxon>Frankiaceae</taxon>
        <taxon>Frankia</taxon>
    </lineage>
</organism>
<sequence length="43" mass="4927">MLFVGDDWAEDHHDVEVQDETGRRLAKARLPEGLTGITRLHEL</sequence>
<dbReference type="Proteomes" id="UP000604475">
    <property type="component" value="Unassembled WGS sequence"/>
</dbReference>
<name>A0A937RS55_9ACTN</name>
<comment type="caution">
    <text evidence="1">The sequence shown here is derived from an EMBL/GenBank/DDBJ whole genome shotgun (WGS) entry which is preliminary data.</text>
</comment>
<protein>
    <submittedName>
        <fullName evidence="1">Transposase</fullName>
    </submittedName>
</protein>
<evidence type="ECO:0000313" key="1">
    <source>
        <dbReference type="EMBL" id="MBL7632364.1"/>
    </source>
</evidence>
<dbReference type="AlphaFoldDB" id="A0A937RS55"/>
<reference evidence="1" key="1">
    <citation type="submission" date="2020-12" db="EMBL/GenBank/DDBJ databases">
        <title>Genomic characterization of non-nitrogen-fixing Frankia strains.</title>
        <authorList>
            <person name="Carlos-Shanley C."/>
            <person name="Guerra T."/>
            <person name="Hahn D."/>
        </authorList>
    </citation>
    <scope>NUCLEOTIDE SEQUENCE</scope>
    <source>
        <strain evidence="1">CN6</strain>
    </source>
</reference>
<gene>
    <name evidence="1" type="ORF">I7412_35465</name>
</gene>
<evidence type="ECO:0000313" key="2">
    <source>
        <dbReference type="Proteomes" id="UP000604475"/>
    </source>
</evidence>
<feature type="non-terminal residue" evidence="1">
    <location>
        <position position="43"/>
    </location>
</feature>
<proteinExistence type="predicted"/>
<dbReference type="EMBL" id="JAEACQ010000313">
    <property type="protein sequence ID" value="MBL7632364.1"/>
    <property type="molecule type" value="Genomic_DNA"/>
</dbReference>